<evidence type="ECO:0000313" key="3">
    <source>
        <dbReference type="Proteomes" id="UP000190188"/>
    </source>
</evidence>
<dbReference type="EMBL" id="MSZX01000004">
    <property type="protein sequence ID" value="OPA78448.1"/>
    <property type="molecule type" value="Genomic_DNA"/>
</dbReference>
<evidence type="ECO:0008006" key="4">
    <source>
        <dbReference type="Google" id="ProtNLM"/>
    </source>
</evidence>
<evidence type="ECO:0000313" key="2">
    <source>
        <dbReference type="EMBL" id="OPA78448.1"/>
    </source>
</evidence>
<gene>
    <name evidence="2" type="ORF">BVG16_11260</name>
</gene>
<organism evidence="2 3">
    <name type="scientific">Paenibacillus selenitireducens</name>
    <dbReference type="NCBI Taxonomy" id="1324314"/>
    <lineage>
        <taxon>Bacteria</taxon>
        <taxon>Bacillati</taxon>
        <taxon>Bacillota</taxon>
        <taxon>Bacilli</taxon>
        <taxon>Bacillales</taxon>
        <taxon>Paenibacillaceae</taxon>
        <taxon>Paenibacillus</taxon>
    </lineage>
</organism>
<sequence>MQNIIGYILQYLSALPFIPFLGIWLIYGFVSGDNKRAFRLAMDITTLFLILAVASMYNTIFGGSFGFYLILLILLIAGGLLAGAQNRKRGRIDPHKLVKTIWRLTFFVMVLFYLVFLIIGIIRYSIHNV</sequence>
<evidence type="ECO:0000256" key="1">
    <source>
        <dbReference type="SAM" id="Phobius"/>
    </source>
</evidence>
<keyword evidence="1" id="KW-0472">Membrane</keyword>
<keyword evidence="1" id="KW-0812">Transmembrane</keyword>
<dbReference type="RefSeq" id="WP_233147001.1">
    <property type="nucleotide sequence ID" value="NZ_MSZX01000004.1"/>
</dbReference>
<dbReference type="Pfam" id="PF11877">
    <property type="entry name" value="DUF3397"/>
    <property type="match status" value="1"/>
</dbReference>
<dbReference type="STRING" id="1324314.BVG16_11260"/>
<dbReference type="InterPro" id="IPR024515">
    <property type="entry name" value="DUF3397"/>
</dbReference>
<feature type="transmembrane region" description="Helical" evidence="1">
    <location>
        <begin position="6"/>
        <end position="30"/>
    </location>
</feature>
<feature type="transmembrane region" description="Helical" evidence="1">
    <location>
        <begin position="104"/>
        <end position="126"/>
    </location>
</feature>
<dbReference type="Proteomes" id="UP000190188">
    <property type="component" value="Unassembled WGS sequence"/>
</dbReference>
<accession>A0A1T2XF41</accession>
<feature type="transmembrane region" description="Helical" evidence="1">
    <location>
        <begin position="65"/>
        <end position="84"/>
    </location>
</feature>
<proteinExistence type="predicted"/>
<dbReference type="AlphaFoldDB" id="A0A1T2XF41"/>
<comment type="caution">
    <text evidence="2">The sequence shown here is derived from an EMBL/GenBank/DDBJ whole genome shotgun (WGS) entry which is preliminary data.</text>
</comment>
<name>A0A1T2XF41_9BACL</name>
<keyword evidence="1" id="KW-1133">Transmembrane helix</keyword>
<reference evidence="2 3" key="1">
    <citation type="submission" date="2017-01" db="EMBL/GenBank/DDBJ databases">
        <title>Genome analysis of Paenibacillus selenitrireducens ES3-24.</title>
        <authorList>
            <person name="Xu D."/>
            <person name="Yao R."/>
            <person name="Zheng S."/>
        </authorList>
    </citation>
    <scope>NUCLEOTIDE SEQUENCE [LARGE SCALE GENOMIC DNA]</scope>
    <source>
        <strain evidence="2 3">ES3-24</strain>
    </source>
</reference>
<protein>
    <recommendedName>
        <fullName evidence="4">DUF3397 domain-containing protein</fullName>
    </recommendedName>
</protein>
<keyword evidence="3" id="KW-1185">Reference proteome</keyword>
<feature type="transmembrane region" description="Helical" evidence="1">
    <location>
        <begin position="37"/>
        <end position="59"/>
    </location>
</feature>